<evidence type="ECO:0000256" key="3">
    <source>
        <dbReference type="ARBA" id="ARBA00015991"/>
    </source>
</evidence>
<gene>
    <name evidence="8" type="ORF">K8V42_09720</name>
</gene>
<evidence type="ECO:0000256" key="6">
    <source>
        <dbReference type="RuleBase" id="RU004168"/>
    </source>
</evidence>
<evidence type="ECO:0000259" key="7">
    <source>
        <dbReference type="PROSITE" id="PS51160"/>
    </source>
</evidence>
<dbReference type="Proteomes" id="UP000813384">
    <property type="component" value="Unassembled WGS sequence"/>
</dbReference>
<dbReference type="InterPro" id="IPR036046">
    <property type="entry name" value="Acylphosphatase-like_dom_sf"/>
</dbReference>
<dbReference type="Pfam" id="PF00708">
    <property type="entry name" value="Acylphosphatase"/>
    <property type="match status" value="1"/>
</dbReference>
<comment type="similarity">
    <text evidence="1 6">Belongs to the acylphosphatase family.</text>
</comment>
<evidence type="ECO:0000313" key="8">
    <source>
        <dbReference type="EMBL" id="MCC9274552.1"/>
    </source>
</evidence>
<evidence type="ECO:0000256" key="1">
    <source>
        <dbReference type="ARBA" id="ARBA00005614"/>
    </source>
</evidence>
<proteinExistence type="inferred from homology"/>
<reference evidence="8" key="2">
    <citation type="submission" date="2021-11" db="EMBL/GenBank/DDBJ databases">
        <authorList>
            <person name="Gilroy R."/>
        </authorList>
    </citation>
    <scope>NUCLEOTIDE SEQUENCE</scope>
    <source>
        <strain evidence="8">150</strain>
    </source>
</reference>
<accession>A0A9E3ZXW1</accession>
<evidence type="ECO:0000256" key="2">
    <source>
        <dbReference type="ARBA" id="ARBA00012150"/>
    </source>
</evidence>
<dbReference type="Gene3D" id="3.30.70.100">
    <property type="match status" value="1"/>
</dbReference>
<dbReference type="EMBL" id="JAJJVO010000146">
    <property type="protein sequence ID" value="MCC9274552.1"/>
    <property type="molecule type" value="Genomic_DNA"/>
</dbReference>
<keyword evidence="5" id="KW-0378">Hydrolase</keyword>
<feature type="active site" evidence="5">
    <location>
        <position position="18"/>
    </location>
</feature>
<dbReference type="PROSITE" id="PS00150">
    <property type="entry name" value="ACYLPHOSPHATASE_1"/>
    <property type="match status" value="1"/>
</dbReference>
<dbReference type="AlphaFoldDB" id="A0A9E3ZXW1"/>
<name>A0A9E3ZXW1_9ENTE</name>
<protein>
    <recommendedName>
        <fullName evidence="3 5">acylphosphatase</fullName>
        <ecNumber evidence="2 5">3.6.1.7</ecNumber>
    </recommendedName>
</protein>
<dbReference type="InterPro" id="IPR017968">
    <property type="entry name" value="Acylphosphatase_CS"/>
</dbReference>
<dbReference type="PROSITE" id="PS51160">
    <property type="entry name" value="ACYLPHOSPHATASE_3"/>
    <property type="match status" value="1"/>
</dbReference>
<evidence type="ECO:0000256" key="5">
    <source>
        <dbReference type="PROSITE-ProRule" id="PRU00520"/>
    </source>
</evidence>
<comment type="caution">
    <text evidence="8">The sequence shown here is derived from an EMBL/GenBank/DDBJ whole genome shotgun (WGS) entry which is preliminary data.</text>
</comment>
<dbReference type="SUPFAM" id="SSF54975">
    <property type="entry name" value="Acylphosphatase/BLUF domain-like"/>
    <property type="match status" value="1"/>
</dbReference>
<dbReference type="GO" id="GO:0003998">
    <property type="term" value="F:acylphosphatase activity"/>
    <property type="evidence" value="ECO:0007669"/>
    <property type="project" value="UniProtKB-EC"/>
</dbReference>
<dbReference type="EC" id="3.6.1.7" evidence="2 5"/>
<evidence type="ECO:0000313" key="9">
    <source>
        <dbReference type="Proteomes" id="UP000813384"/>
    </source>
</evidence>
<dbReference type="InterPro" id="IPR001792">
    <property type="entry name" value="Acylphosphatase-like_dom"/>
</dbReference>
<sequence>MRKVRMRVTGRVQGVGFRFMTKMVADQLGIWGCATNEDDGSVVIEAMGPDEALETFIEKVKASPAPYGRVASFTLTEDPTIELRQKFYTN</sequence>
<comment type="catalytic activity">
    <reaction evidence="4 5">
        <text>an acyl phosphate + H2O = a carboxylate + phosphate + H(+)</text>
        <dbReference type="Rhea" id="RHEA:14965"/>
        <dbReference type="ChEBI" id="CHEBI:15377"/>
        <dbReference type="ChEBI" id="CHEBI:15378"/>
        <dbReference type="ChEBI" id="CHEBI:29067"/>
        <dbReference type="ChEBI" id="CHEBI:43474"/>
        <dbReference type="ChEBI" id="CHEBI:59918"/>
        <dbReference type="EC" id="3.6.1.7"/>
    </reaction>
</comment>
<reference evidence="8" key="1">
    <citation type="journal article" date="2021" name="PeerJ">
        <title>Extensive microbial diversity within the chicken gut microbiome revealed by metagenomics and culture.</title>
        <authorList>
            <person name="Gilroy R."/>
            <person name="Ravi A."/>
            <person name="Getino M."/>
            <person name="Pursley I."/>
            <person name="Horton D.L."/>
            <person name="Alikhan N.F."/>
            <person name="Baker D."/>
            <person name="Gharbi K."/>
            <person name="Hall N."/>
            <person name="Watson M."/>
            <person name="Adriaenssens E.M."/>
            <person name="Foster-Nyarko E."/>
            <person name="Jarju S."/>
            <person name="Secka A."/>
            <person name="Antonio M."/>
            <person name="Oren A."/>
            <person name="Chaudhuri R.R."/>
            <person name="La Ragione R."/>
            <person name="Hildebrand F."/>
            <person name="Pallen M.J."/>
        </authorList>
    </citation>
    <scope>NUCLEOTIDE SEQUENCE</scope>
    <source>
        <strain evidence="8">150</strain>
    </source>
</reference>
<dbReference type="InterPro" id="IPR020456">
    <property type="entry name" value="Acylphosphatase"/>
</dbReference>
<feature type="domain" description="Acylphosphatase-like" evidence="7">
    <location>
        <begin position="3"/>
        <end position="90"/>
    </location>
</feature>
<dbReference type="PANTHER" id="PTHR47268">
    <property type="entry name" value="ACYLPHOSPHATASE"/>
    <property type="match status" value="1"/>
</dbReference>
<feature type="active site" evidence="5">
    <location>
        <position position="36"/>
    </location>
</feature>
<evidence type="ECO:0000256" key="4">
    <source>
        <dbReference type="ARBA" id="ARBA00047645"/>
    </source>
</evidence>
<organism evidence="8 9">
    <name type="scientific">Enterococcus aquimarinus</name>
    <dbReference type="NCBI Taxonomy" id="328396"/>
    <lineage>
        <taxon>Bacteria</taxon>
        <taxon>Bacillati</taxon>
        <taxon>Bacillota</taxon>
        <taxon>Bacilli</taxon>
        <taxon>Lactobacillales</taxon>
        <taxon>Enterococcaceae</taxon>
        <taxon>Enterococcus</taxon>
    </lineage>
</organism>
<dbReference type="PANTHER" id="PTHR47268:SF4">
    <property type="entry name" value="ACYLPHOSPHATASE"/>
    <property type="match status" value="1"/>
</dbReference>